<keyword evidence="5" id="KW-0472">Membrane</keyword>
<evidence type="ECO:0000256" key="2">
    <source>
        <dbReference type="ARBA" id="ARBA00022679"/>
    </source>
</evidence>
<dbReference type="SUPFAM" id="SSF52540">
    <property type="entry name" value="P-loop containing nucleoside triphosphate hydrolases"/>
    <property type="match status" value="1"/>
</dbReference>
<dbReference type="PANTHER" id="PTHR12812:SF0">
    <property type="entry name" value="HEPARAN-SULFATE 6-O-SULFOTRANSFERASE"/>
    <property type="match status" value="1"/>
</dbReference>
<evidence type="ECO:0000313" key="7">
    <source>
        <dbReference type="EMBL" id="GGM22140.1"/>
    </source>
</evidence>
<comment type="caution">
    <text evidence="7">The sequence shown here is derived from an EMBL/GenBank/DDBJ whole genome shotgun (WGS) entry which is preliminary data.</text>
</comment>
<dbReference type="RefSeq" id="WP_188867522.1">
    <property type="nucleotide sequence ID" value="NZ_BMNW01000008.1"/>
</dbReference>
<dbReference type="InterPro" id="IPR005331">
    <property type="entry name" value="Sulfotransferase"/>
</dbReference>
<dbReference type="InterPro" id="IPR010635">
    <property type="entry name" value="Heparan_SO4-6-sulfoTrfase"/>
</dbReference>
<dbReference type="InterPro" id="IPR027417">
    <property type="entry name" value="P-loop_NTPase"/>
</dbReference>
<dbReference type="Proteomes" id="UP000616499">
    <property type="component" value="Unassembled WGS sequence"/>
</dbReference>
<keyword evidence="6" id="KW-0325">Glycoprotein</keyword>
<evidence type="ECO:0000256" key="1">
    <source>
        <dbReference type="ARBA" id="ARBA00004167"/>
    </source>
</evidence>
<dbReference type="PANTHER" id="PTHR12812">
    <property type="entry name" value="HEPARAN SULFATE 6-O-SULFOTRANSFERASE 3"/>
    <property type="match status" value="1"/>
</dbReference>
<proteinExistence type="predicted"/>
<keyword evidence="2" id="KW-0808">Transferase</keyword>
<dbReference type="Gene3D" id="3.40.50.300">
    <property type="entry name" value="P-loop containing nucleotide triphosphate hydrolases"/>
    <property type="match status" value="1"/>
</dbReference>
<evidence type="ECO:0000256" key="6">
    <source>
        <dbReference type="ARBA" id="ARBA00023180"/>
    </source>
</evidence>
<keyword evidence="4" id="KW-1133">Transmembrane helix</keyword>
<keyword evidence="3" id="KW-0812">Transmembrane</keyword>
<comment type="subcellular location">
    <subcellularLocation>
        <location evidence="1">Membrane</location>
        <topology evidence="1">Single-pass membrane protein</topology>
    </subcellularLocation>
</comment>
<evidence type="ECO:0008006" key="9">
    <source>
        <dbReference type="Google" id="ProtNLM"/>
    </source>
</evidence>
<organism evidence="7 8">
    <name type="scientific">Pseudomonas asuensis</name>
    <dbReference type="NCBI Taxonomy" id="1825787"/>
    <lineage>
        <taxon>Bacteria</taxon>
        <taxon>Pseudomonadati</taxon>
        <taxon>Pseudomonadota</taxon>
        <taxon>Gammaproteobacteria</taxon>
        <taxon>Pseudomonadales</taxon>
        <taxon>Pseudomonadaceae</taxon>
        <taxon>Pseudomonas</taxon>
    </lineage>
</organism>
<sequence>MNKPFYYLHIPKTGGTSLISFLDNQFETAEICPAQLLPELFTIPKEQLSQYNFYRGHLWYGLDTYLNRKLNYITMLRDPVQRTISWYAHVRREVNAYRHQQVVEENWSLLDFIQDKETQWDLINTQTLFLAADLDFDRLSKDPVGYGRAAIQQYAKRRDDRSLLELAKQRLEVFDFVGITERMQDSMLLLSYALNTYPSTSKERLNTSANRPADKEISPDVIDAIKALTPLDQELYEWACQQFDHRFKHMIELLLIERCLHNPNSRIASWQKPLSLADRALFQLKINGYPDRVIPSESLTITLDIFNISRFTIASRPPAPINLSYHWLDFEGSITVFEGLRTPLPQSLGPQQTITALMHVQAPEQKGVYTLRVTLVQEGVAWFDDSQAFADIELTVE</sequence>
<dbReference type="EMBL" id="BMNW01000008">
    <property type="protein sequence ID" value="GGM22140.1"/>
    <property type="molecule type" value="Genomic_DNA"/>
</dbReference>
<evidence type="ECO:0000313" key="8">
    <source>
        <dbReference type="Proteomes" id="UP000616499"/>
    </source>
</evidence>
<dbReference type="Pfam" id="PF03567">
    <property type="entry name" value="Sulfotransfer_2"/>
    <property type="match status" value="1"/>
</dbReference>
<evidence type="ECO:0000256" key="3">
    <source>
        <dbReference type="ARBA" id="ARBA00022692"/>
    </source>
</evidence>
<gene>
    <name evidence="7" type="ORF">GCM10009425_36210</name>
</gene>
<evidence type="ECO:0000256" key="4">
    <source>
        <dbReference type="ARBA" id="ARBA00022989"/>
    </source>
</evidence>
<accession>A0ABQ2H120</accession>
<protein>
    <recommendedName>
        <fullName evidence="9">Sulfotransferase family protein</fullName>
    </recommendedName>
</protein>
<reference evidence="8" key="1">
    <citation type="journal article" date="2019" name="Int. J. Syst. Evol. Microbiol.">
        <title>The Global Catalogue of Microorganisms (GCM) 10K type strain sequencing project: providing services to taxonomists for standard genome sequencing and annotation.</title>
        <authorList>
            <consortium name="The Broad Institute Genomics Platform"/>
            <consortium name="The Broad Institute Genome Sequencing Center for Infectious Disease"/>
            <person name="Wu L."/>
            <person name="Ma J."/>
        </authorList>
    </citation>
    <scope>NUCLEOTIDE SEQUENCE [LARGE SCALE GENOMIC DNA]</scope>
    <source>
        <strain evidence="8">JCM 13501</strain>
    </source>
</reference>
<evidence type="ECO:0000256" key="5">
    <source>
        <dbReference type="ARBA" id="ARBA00023136"/>
    </source>
</evidence>
<name>A0ABQ2H120_9PSED</name>
<keyword evidence="8" id="KW-1185">Reference proteome</keyword>